<reference evidence="4 5" key="1">
    <citation type="submission" date="2023-03" db="EMBL/GenBank/DDBJ databases">
        <title>Complete genome sequences of several Auritidibacter ignavus strains isolated from ear infections.</title>
        <authorList>
            <person name="Baehr T."/>
            <person name="Baumhoegger A.M."/>
        </authorList>
    </citation>
    <scope>NUCLEOTIDE SEQUENCE [LARGE SCALE GENOMIC DNA]</scope>
    <source>
        <strain evidence="4 5">BABAE-6</strain>
    </source>
</reference>
<dbReference type="GO" id="GO:0050897">
    <property type="term" value="F:cobalt ion binding"/>
    <property type="evidence" value="ECO:0007669"/>
    <property type="project" value="TreeGrafter"/>
</dbReference>
<dbReference type="EMBL" id="CP122566">
    <property type="protein sequence ID" value="WGH92169.1"/>
    <property type="molecule type" value="Genomic_DNA"/>
</dbReference>
<dbReference type="PANTHER" id="PTHR46494">
    <property type="entry name" value="CORA FAMILY METAL ION TRANSPORTER (EUROFUNG)"/>
    <property type="match status" value="1"/>
</dbReference>
<evidence type="ECO:0000313" key="5">
    <source>
        <dbReference type="Proteomes" id="UP001224674"/>
    </source>
</evidence>
<dbReference type="Proteomes" id="UP001224674">
    <property type="component" value="Chromosome"/>
</dbReference>
<evidence type="ECO:0000256" key="1">
    <source>
        <dbReference type="ARBA" id="ARBA00004651"/>
    </source>
</evidence>
<dbReference type="InterPro" id="IPR045861">
    <property type="entry name" value="CorA_cytoplasmic_dom"/>
</dbReference>
<comment type="subcellular location">
    <subcellularLocation>
        <location evidence="1">Cell membrane</location>
        <topology evidence="1">Multi-pass membrane protein</topology>
    </subcellularLocation>
</comment>
<sequence length="273" mass="31395">MTYLLHSVDNVQHGASAPRLEALESIEQMFARLSSDPDARAHVVVSEPSSAEIQQCAEYFELHELAVEDTLQGHQRPKLERYDSVLFVVLHWAQYVDKTEKMKFAELHIFVGDRFFLVFADDHSLAQKVVHWLHRPFRRHVMDAGHPQTMLYFVFDGIVDGYAPIIIDLDDDLDDIEDSLFGDSATVATSQRIYELFNEIVKFLRVTRPLSHMIDLLTRGATKYGMDQEFARHLRDVRDNVTRDVEQLEGIRAALQNALTVESTLVGRKQTRI</sequence>
<keyword evidence="3" id="KW-1003">Cell membrane</keyword>
<name>A0AAJ6ALU0_9MICC</name>
<dbReference type="AlphaFoldDB" id="A0AAJ6ALU0"/>
<evidence type="ECO:0000256" key="2">
    <source>
        <dbReference type="ARBA" id="ARBA00022448"/>
    </source>
</evidence>
<proteinExistence type="predicted"/>
<evidence type="ECO:0000313" key="4">
    <source>
        <dbReference type="EMBL" id="WGH92169.1"/>
    </source>
</evidence>
<accession>A0AAJ6ALU0</accession>
<dbReference type="GO" id="GO:0000287">
    <property type="term" value="F:magnesium ion binding"/>
    <property type="evidence" value="ECO:0007669"/>
    <property type="project" value="TreeGrafter"/>
</dbReference>
<keyword evidence="5" id="KW-1185">Reference proteome</keyword>
<protein>
    <submittedName>
        <fullName evidence="4">CorA family divalent cation transporter</fullName>
    </submittedName>
</protein>
<keyword evidence="3" id="KW-0472">Membrane</keyword>
<dbReference type="Gene3D" id="3.30.460.20">
    <property type="entry name" value="CorA soluble domain-like"/>
    <property type="match status" value="1"/>
</dbReference>
<dbReference type="GO" id="GO:0005886">
    <property type="term" value="C:plasma membrane"/>
    <property type="evidence" value="ECO:0007669"/>
    <property type="project" value="UniProtKB-SubCell"/>
</dbReference>
<dbReference type="Pfam" id="PF01544">
    <property type="entry name" value="CorA"/>
    <property type="match status" value="1"/>
</dbReference>
<dbReference type="SUPFAM" id="SSF143865">
    <property type="entry name" value="CorA soluble domain-like"/>
    <property type="match status" value="1"/>
</dbReference>
<gene>
    <name evidence="4" type="ORF">QDX21_07455</name>
</gene>
<keyword evidence="2" id="KW-0813">Transport</keyword>
<dbReference type="Gene3D" id="1.20.58.340">
    <property type="entry name" value="Magnesium transport protein CorA, transmembrane region"/>
    <property type="match status" value="1"/>
</dbReference>
<dbReference type="GO" id="GO:0015087">
    <property type="term" value="F:cobalt ion transmembrane transporter activity"/>
    <property type="evidence" value="ECO:0007669"/>
    <property type="project" value="TreeGrafter"/>
</dbReference>
<evidence type="ECO:0000256" key="3">
    <source>
        <dbReference type="ARBA" id="ARBA00022475"/>
    </source>
</evidence>
<organism evidence="4 5">
    <name type="scientific">Auritidibacter ignavus</name>
    <dbReference type="NCBI Taxonomy" id="678932"/>
    <lineage>
        <taxon>Bacteria</taxon>
        <taxon>Bacillati</taxon>
        <taxon>Actinomycetota</taxon>
        <taxon>Actinomycetes</taxon>
        <taxon>Micrococcales</taxon>
        <taxon>Micrococcaceae</taxon>
        <taxon>Auritidibacter</taxon>
    </lineage>
</organism>
<dbReference type="GO" id="GO:0015095">
    <property type="term" value="F:magnesium ion transmembrane transporter activity"/>
    <property type="evidence" value="ECO:0007669"/>
    <property type="project" value="TreeGrafter"/>
</dbReference>
<dbReference type="InterPro" id="IPR002523">
    <property type="entry name" value="MgTranspt_CorA/ZnTranspt_ZntB"/>
</dbReference>
<dbReference type="PANTHER" id="PTHR46494:SF1">
    <property type="entry name" value="CORA FAMILY METAL ION TRANSPORTER (EUROFUNG)"/>
    <property type="match status" value="1"/>
</dbReference>